<comment type="caution">
    <text evidence="1">The sequence shown here is derived from an EMBL/GenBank/DDBJ whole genome shotgun (WGS) entry which is preliminary data.</text>
</comment>
<evidence type="ECO:0000313" key="2">
    <source>
        <dbReference type="Proteomes" id="UP001396334"/>
    </source>
</evidence>
<dbReference type="EMBL" id="JBBPBN010000003">
    <property type="protein sequence ID" value="KAK9043941.1"/>
    <property type="molecule type" value="Genomic_DNA"/>
</dbReference>
<proteinExistence type="predicted"/>
<evidence type="ECO:0000313" key="1">
    <source>
        <dbReference type="EMBL" id="KAK9043941.1"/>
    </source>
</evidence>
<keyword evidence="2" id="KW-1185">Reference proteome</keyword>
<gene>
    <name evidence="1" type="ORF">V6N11_072264</name>
</gene>
<dbReference type="Proteomes" id="UP001396334">
    <property type="component" value="Unassembled WGS sequence"/>
</dbReference>
<name>A0ABR2U339_9ROSI</name>
<sequence length="303" mass="32311">MMETEDEQIHSESHGIGEEVPKGNINILYVDVVQGKSIAMDKNNRGLLDEEIIVAEEDVVIDRSRVVPSIEFSECIHGLIDARMGTTELEDVTELHQQVVVNDSNSLEVNRPASNMKNKQPALVSSKPRVSSAPALPIVQPGGVLSTGGELSTGQRVSVEQTRITPMVVGDDVQEVAVRAVPHGGNHKAALIVEEGQDLCMPDGGNIVSLSRAKSKRKTNASSKGLRIQKKSDFKIPTKPTLAEWMSLVPEKSGMSGARDVPMNPEDSCQPPIAGQLVTSSSLPVGHASVASSSVASDCVLQV</sequence>
<organism evidence="1 2">
    <name type="scientific">Hibiscus sabdariffa</name>
    <name type="common">roselle</name>
    <dbReference type="NCBI Taxonomy" id="183260"/>
    <lineage>
        <taxon>Eukaryota</taxon>
        <taxon>Viridiplantae</taxon>
        <taxon>Streptophyta</taxon>
        <taxon>Embryophyta</taxon>
        <taxon>Tracheophyta</taxon>
        <taxon>Spermatophyta</taxon>
        <taxon>Magnoliopsida</taxon>
        <taxon>eudicotyledons</taxon>
        <taxon>Gunneridae</taxon>
        <taxon>Pentapetalae</taxon>
        <taxon>rosids</taxon>
        <taxon>malvids</taxon>
        <taxon>Malvales</taxon>
        <taxon>Malvaceae</taxon>
        <taxon>Malvoideae</taxon>
        <taxon>Hibiscus</taxon>
    </lineage>
</organism>
<accession>A0ABR2U339</accession>
<reference evidence="1 2" key="1">
    <citation type="journal article" date="2024" name="G3 (Bethesda)">
        <title>Genome assembly of Hibiscus sabdariffa L. provides insights into metabolisms of medicinal natural products.</title>
        <authorList>
            <person name="Kim T."/>
        </authorList>
    </citation>
    <scope>NUCLEOTIDE SEQUENCE [LARGE SCALE GENOMIC DNA]</scope>
    <source>
        <strain evidence="1">TK-2024</strain>
        <tissue evidence="1">Old leaves</tissue>
    </source>
</reference>
<protein>
    <submittedName>
        <fullName evidence="1">Uncharacterized protein</fullName>
    </submittedName>
</protein>